<dbReference type="AlphaFoldDB" id="K4KPI1"/>
<evidence type="ECO:0000256" key="2">
    <source>
        <dbReference type="ARBA" id="ARBA00022763"/>
    </source>
</evidence>
<keyword evidence="3 6" id="KW-0238">DNA-binding</keyword>
<dbReference type="InterPro" id="IPR000085">
    <property type="entry name" value="RuvA"/>
</dbReference>
<dbReference type="SUPFAM" id="SSF50249">
    <property type="entry name" value="Nucleic acid-binding proteins"/>
    <property type="match status" value="1"/>
</dbReference>
<feature type="region of interest" description="Domain I" evidence="6">
    <location>
        <begin position="1"/>
        <end position="64"/>
    </location>
</feature>
<keyword evidence="9" id="KW-1185">Reference proteome</keyword>
<dbReference type="InterPro" id="IPR011114">
    <property type="entry name" value="RuvA_C"/>
</dbReference>
<dbReference type="Proteomes" id="UP000000466">
    <property type="component" value="Chromosome"/>
</dbReference>
<feature type="domain" description="Helix-hairpin-helix DNA-binding motif class 1" evidence="7">
    <location>
        <begin position="108"/>
        <end position="127"/>
    </location>
</feature>
<dbReference type="RefSeq" id="WP_015049097.1">
    <property type="nucleotide sequence ID" value="NC_018868.3"/>
</dbReference>
<dbReference type="eggNOG" id="COG0632">
    <property type="taxonomic scope" value="Bacteria"/>
</dbReference>
<dbReference type="InterPro" id="IPR012340">
    <property type="entry name" value="NA-bd_OB-fold"/>
</dbReference>
<evidence type="ECO:0000313" key="8">
    <source>
        <dbReference type="EMBL" id="AFV00947.1"/>
    </source>
</evidence>
<dbReference type="GO" id="GO:0005737">
    <property type="term" value="C:cytoplasm"/>
    <property type="evidence" value="ECO:0007669"/>
    <property type="project" value="UniProtKB-SubCell"/>
</dbReference>
<dbReference type="CDD" id="cd14332">
    <property type="entry name" value="UBA_RuvA_C"/>
    <property type="match status" value="1"/>
</dbReference>
<dbReference type="Pfam" id="PF14520">
    <property type="entry name" value="HHH_5"/>
    <property type="match status" value="1"/>
</dbReference>
<dbReference type="KEGG" id="saga:M5M_19090"/>
<keyword evidence="4 6" id="KW-0233">DNA recombination</keyword>
<dbReference type="HOGENOM" id="CLU_087936_0_0_6"/>
<gene>
    <name evidence="6" type="primary">ruvA</name>
    <name evidence="8" type="ordered locus">M5M_19090</name>
</gene>
<comment type="subunit">
    <text evidence="6">Homotetramer. Forms an RuvA(8)-RuvB(12)-Holliday junction (HJ) complex. HJ DNA is sandwiched between 2 RuvA tetramers; dsDNA enters through RuvA and exits via RuvB. An RuvB hexamer assembles on each DNA strand where it exits the tetramer. Each RuvB hexamer is contacted by two RuvA subunits (via domain III) on 2 adjacent RuvB subunits; this complex drives branch migration. In the full resolvosome a probable DNA-RuvA(4)-RuvB(12)-RuvC(2) complex forms which resolves the HJ.</text>
</comment>
<keyword evidence="1 6" id="KW-0963">Cytoplasm</keyword>
<dbReference type="InterPro" id="IPR036267">
    <property type="entry name" value="RuvA_C_sf"/>
</dbReference>
<feature type="region of interest" description="Domain III" evidence="6">
    <location>
        <begin position="153"/>
        <end position="206"/>
    </location>
</feature>
<keyword evidence="5 6" id="KW-0234">DNA repair</keyword>
<dbReference type="STRING" id="1117647.M5M_19090"/>
<keyword evidence="8" id="KW-0378">Hydrolase</keyword>
<organism evidence="8 9">
    <name type="scientific">Simiduia agarivorans (strain DSM 21679 / JCM 13881 / BCRC 17597 / SA1)</name>
    <dbReference type="NCBI Taxonomy" id="1117647"/>
    <lineage>
        <taxon>Bacteria</taxon>
        <taxon>Pseudomonadati</taxon>
        <taxon>Pseudomonadota</taxon>
        <taxon>Gammaproteobacteria</taxon>
        <taxon>Cellvibrionales</taxon>
        <taxon>Cellvibrionaceae</taxon>
        <taxon>Simiduia</taxon>
    </lineage>
</organism>
<sequence>MIGRITGTLVEKQAPTLIVDVQGVGYEVQVPMTSIYQLPDTGKQVLLHTHFAVSETAQQLFGFATRADRDLFRTLIKVNGVGPKMALAILSGMEGKVLARCVAEDNVAALVKVPGVGKKTAERLLIELRDKLPALGVDVSPLAAMEQASGGVPSLSERDDAEAALVALGYKPTDATKAITAAVKQAPEAKSQELIRLALKAMIPAG</sequence>
<dbReference type="NCBIfam" id="TIGR00084">
    <property type="entry name" value="ruvA"/>
    <property type="match status" value="1"/>
</dbReference>
<dbReference type="GO" id="GO:0006281">
    <property type="term" value="P:DNA repair"/>
    <property type="evidence" value="ECO:0007669"/>
    <property type="project" value="UniProtKB-UniRule"/>
</dbReference>
<dbReference type="GO" id="GO:0009378">
    <property type="term" value="F:four-way junction helicase activity"/>
    <property type="evidence" value="ECO:0007669"/>
    <property type="project" value="InterPro"/>
</dbReference>
<name>K4KPI1_SIMAS</name>
<dbReference type="GO" id="GO:0000400">
    <property type="term" value="F:four-way junction DNA binding"/>
    <property type="evidence" value="ECO:0007669"/>
    <property type="project" value="UniProtKB-UniRule"/>
</dbReference>
<keyword evidence="2 6" id="KW-0227">DNA damage</keyword>
<dbReference type="Pfam" id="PF07499">
    <property type="entry name" value="RuvA_C"/>
    <property type="match status" value="1"/>
</dbReference>
<keyword evidence="8" id="KW-0347">Helicase</keyword>
<proteinExistence type="inferred from homology"/>
<dbReference type="GO" id="GO:0005524">
    <property type="term" value="F:ATP binding"/>
    <property type="evidence" value="ECO:0007669"/>
    <property type="project" value="InterPro"/>
</dbReference>
<evidence type="ECO:0000259" key="7">
    <source>
        <dbReference type="SMART" id="SM00278"/>
    </source>
</evidence>
<evidence type="ECO:0000256" key="5">
    <source>
        <dbReference type="ARBA" id="ARBA00023204"/>
    </source>
</evidence>
<dbReference type="Gene3D" id="1.10.8.10">
    <property type="entry name" value="DNA helicase RuvA subunit, C-terminal domain"/>
    <property type="match status" value="1"/>
</dbReference>
<dbReference type="GO" id="GO:0006310">
    <property type="term" value="P:DNA recombination"/>
    <property type="evidence" value="ECO:0007669"/>
    <property type="project" value="UniProtKB-UniRule"/>
</dbReference>
<protein>
    <recommendedName>
        <fullName evidence="6">Holliday junction branch migration complex subunit RuvA</fullName>
    </recommendedName>
</protein>
<dbReference type="SUPFAM" id="SSF46929">
    <property type="entry name" value="DNA helicase RuvA subunit, C-terminal domain"/>
    <property type="match status" value="1"/>
</dbReference>
<comment type="subcellular location">
    <subcellularLocation>
        <location evidence="6">Cytoplasm</location>
    </subcellularLocation>
</comment>
<dbReference type="EMBL" id="CP003746">
    <property type="protein sequence ID" value="AFV00947.1"/>
    <property type="molecule type" value="Genomic_DNA"/>
</dbReference>
<evidence type="ECO:0000256" key="4">
    <source>
        <dbReference type="ARBA" id="ARBA00023172"/>
    </source>
</evidence>
<dbReference type="Gene3D" id="2.40.50.140">
    <property type="entry name" value="Nucleic acid-binding proteins"/>
    <property type="match status" value="1"/>
</dbReference>
<keyword evidence="8" id="KW-0067">ATP-binding</keyword>
<evidence type="ECO:0000256" key="6">
    <source>
        <dbReference type="HAMAP-Rule" id="MF_00031"/>
    </source>
</evidence>
<dbReference type="Pfam" id="PF01330">
    <property type="entry name" value="RuvA_N"/>
    <property type="match status" value="1"/>
</dbReference>
<evidence type="ECO:0000313" key="9">
    <source>
        <dbReference type="Proteomes" id="UP000000466"/>
    </source>
</evidence>
<comment type="similarity">
    <text evidence="6">Belongs to the RuvA family.</text>
</comment>
<dbReference type="InterPro" id="IPR010994">
    <property type="entry name" value="RuvA_2-like"/>
</dbReference>
<comment type="domain">
    <text evidence="6">Has three domains with a flexible linker between the domains II and III and assumes an 'L' shape. Domain III is highly mobile and contacts RuvB.</text>
</comment>
<dbReference type="Gene3D" id="1.10.150.20">
    <property type="entry name" value="5' to 3' exonuclease, C-terminal subdomain"/>
    <property type="match status" value="1"/>
</dbReference>
<dbReference type="GO" id="GO:0009379">
    <property type="term" value="C:Holliday junction helicase complex"/>
    <property type="evidence" value="ECO:0007669"/>
    <property type="project" value="InterPro"/>
</dbReference>
<dbReference type="GO" id="GO:0048476">
    <property type="term" value="C:Holliday junction resolvase complex"/>
    <property type="evidence" value="ECO:0007669"/>
    <property type="project" value="UniProtKB-UniRule"/>
</dbReference>
<dbReference type="InterPro" id="IPR003583">
    <property type="entry name" value="Hlx-hairpin-Hlx_DNA-bd_motif"/>
</dbReference>
<evidence type="ECO:0000256" key="3">
    <source>
        <dbReference type="ARBA" id="ARBA00023125"/>
    </source>
</evidence>
<keyword evidence="8" id="KW-0547">Nucleotide-binding</keyword>
<dbReference type="OrthoDB" id="5293449at2"/>
<comment type="function">
    <text evidence="6">The RuvA-RuvB-RuvC complex processes Holliday junction (HJ) DNA during genetic recombination and DNA repair, while the RuvA-RuvB complex plays an important role in the rescue of blocked DNA replication forks via replication fork reversal (RFR). RuvA specifically binds to HJ cruciform DNA, conferring on it an open structure. The RuvB hexamer acts as an ATP-dependent pump, pulling dsDNA into and through the RuvAB complex. HJ branch migration allows RuvC to scan DNA until it finds its consensus sequence, where it cleaves and resolves the cruciform DNA.</text>
</comment>
<dbReference type="InterPro" id="IPR013849">
    <property type="entry name" value="DNA_helicase_Holl-junc_RuvA_I"/>
</dbReference>
<accession>K4KPI1</accession>
<reference evidence="8 9" key="1">
    <citation type="journal article" date="2013" name="Genome Announc.">
        <title>Complete genome sequence of Simiduia agarivorans SA1(T), a marine bacterium able to degrade a variety of polysaccharides.</title>
        <authorList>
            <person name="Lin S.Y."/>
            <person name="Shieh W.Y."/>
            <person name="Chen J.S."/>
            <person name="Tang S.L."/>
        </authorList>
    </citation>
    <scope>NUCLEOTIDE SEQUENCE [LARGE SCALE GENOMIC DNA]</scope>
    <source>
        <strain evidence="9">DSM 21679 / JCM 13881 / BCRC 17597 / SA1</strain>
    </source>
</reference>
<dbReference type="SUPFAM" id="SSF47781">
    <property type="entry name" value="RuvA domain 2-like"/>
    <property type="match status" value="1"/>
</dbReference>
<dbReference type="SMART" id="SM00278">
    <property type="entry name" value="HhH1"/>
    <property type="match status" value="2"/>
</dbReference>
<feature type="domain" description="Helix-hairpin-helix DNA-binding motif class 1" evidence="7">
    <location>
        <begin position="73"/>
        <end position="92"/>
    </location>
</feature>
<comment type="caution">
    <text evidence="6">Lacks conserved residue(s) required for the propagation of feature annotation.</text>
</comment>
<evidence type="ECO:0000256" key="1">
    <source>
        <dbReference type="ARBA" id="ARBA00022490"/>
    </source>
</evidence>
<dbReference type="HAMAP" id="MF_00031">
    <property type="entry name" value="DNA_HJ_migration_RuvA"/>
    <property type="match status" value="1"/>
</dbReference>